<keyword evidence="1" id="KW-1185">Reference proteome</keyword>
<dbReference type="WBParaSite" id="nRc.2.0.1.t23200-RA">
    <property type="protein sequence ID" value="nRc.2.0.1.t23200-RA"/>
    <property type="gene ID" value="nRc.2.0.1.g23200"/>
</dbReference>
<reference evidence="2" key="1">
    <citation type="submission" date="2022-11" db="UniProtKB">
        <authorList>
            <consortium name="WormBaseParasite"/>
        </authorList>
    </citation>
    <scope>IDENTIFICATION</scope>
</reference>
<dbReference type="AlphaFoldDB" id="A0A915JBN6"/>
<proteinExistence type="predicted"/>
<accession>A0A915JBN6</accession>
<evidence type="ECO:0000313" key="1">
    <source>
        <dbReference type="Proteomes" id="UP000887565"/>
    </source>
</evidence>
<name>A0A915JBN6_ROMCU</name>
<organism evidence="1 2">
    <name type="scientific">Romanomermis culicivorax</name>
    <name type="common">Nematode worm</name>
    <dbReference type="NCBI Taxonomy" id="13658"/>
    <lineage>
        <taxon>Eukaryota</taxon>
        <taxon>Metazoa</taxon>
        <taxon>Ecdysozoa</taxon>
        <taxon>Nematoda</taxon>
        <taxon>Enoplea</taxon>
        <taxon>Dorylaimia</taxon>
        <taxon>Mermithida</taxon>
        <taxon>Mermithoidea</taxon>
        <taxon>Mermithidae</taxon>
        <taxon>Romanomermis</taxon>
    </lineage>
</organism>
<evidence type="ECO:0000313" key="2">
    <source>
        <dbReference type="WBParaSite" id="nRc.2.0.1.t23200-RA"/>
    </source>
</evidence>
<dbReference type="Proteomes" id="UP000887565">
    <property type="component" value="Unplaced"/>
</dbReference>
<protein>
    <submittedName>
        <fullName evidence="2">Uncharacterized protein</fullName>
    </submittedName>
</protein>
<sequence>MGVDSSIGAGAMFEISSRVTFKKSVICVAVTVISDGMASIGRADASVDSGSFPMFRSKIGVSKSCSSAGSTSTPIGRSSSSSVVSMCTEGVVGMEYAYASVGNQNRFLKLMMVMNVE</sequence>